<dbReference type="InterPro" id="IPR050980">
    <property type="entry name" value="2C_sensor_his_kinase"/>
</dbReference>
<protein>
    <recommendedName>
        <fullName evidence="2">histidine kinase</fullName>
        <ecNumber evidence="2">2.7.13.3</ecNumber>
    </recommendedName>
</protein>
<dbReference type="RefSeq" id="WP_089766606.1">
    <property type="nucleotide sequence ID" value="NZ_FNPB01000004.1"/>
</dbReference>
<evidence type="ECO:0000256" key="3">
    <source>
        <dbReference type="ARBA" id="ARBA00022679"/>
    </source>
</evidence>
<dbReference type="PANTHER" id="PTHR44936:SF10">
    <property type="entry name" value="SENSOR PROTEIN RSTB"/>
    <property type="match status" value="1"/>
</dbReference>
<dbReference type="Gene3D" id="3.30.565.10">
    <property type="entry name" value="Histidine kinase-like ATPase, C-terminal domain"/>
    <property type="match status" value="1"/>
</dbReference>
<dbReference type="NCBIfam" id="TIGR00229">
    <property type="entry name" value="sensory_box"/>
    <property type="match status" value="1"/>
</dbReference>
<dbReference type="SUPFAM" id="SSF55785">
    <property type="entry name" value="PYP-like sensor domain (PAS domain)"/>
    <property type="match status" value="1"/>
</dbReference>
<evidence type="ECO:0000256" key="2">
    <source>
        <dbReference type="ARBA" id="ARBA00012438"/>
    </source>
</evidence>
<dbReference type="PANTHER" id="PTHR44936">
    <property type="entry name" value="SENSOR PROTEIN CREC"/>
    <property type="match status" value="1"/>
</dbReference>
<comment type="catalytic activity">
    <reaction evidence="1">
        <text>ATP + protein L-histidine = ADP + protein N-phospho-L-histidine.</text>
        <dbReference type="EC" id="2.7.13.3"/>
    </reaction>
</comment>
<dbReference type="Pfam" id="PF02518">
    <property type="entry name" value="HATPase_c"/>
    <property type="match status" value="1"/>
</dbReference>
<dbReference type="InterPro" id="IPR035965">
    <property type="entry name" value="PAS-like_dom_sf"/>
</dbReference>
<proteinExistence type="predicted"/>
<evidence type="ECO:0000313" key="8">
    <source>
        <dbReference type="EMBL" id="SDX91501.1"/>
    </source>
</evidence>
<dbReference type="InterPro" id="IPR000014">
    <property type="entry name" value="PAS"/>
</dbReference>
<evidence type="ECO:0000259" key="7">
    <source>
        <dbReference type="PROSITE" id="PS50109"/>
    </source>
</evidence>
<feature type="domain" description="Histidine kinase" evidence="7">
    <location>
        <begin position="140"/>
        <end position="348"/>
    </location>
</feature>
<name>A0A1H3FKH6_9EURY</name>
<keyword evidence="4" id="KW-0547">Nucleotide-binding</keyword>
<keyword evidence="9" id="KW-1185">Reference proteome</keyword>
<sequence>MESQADEPVAENPYDHLIQHVQDAVVEFELVDSDPIVRGVNRAFVDIFGYDGAEIRDESLNDWIVPEWLFAEAKQLDQQTGTGEINYQRVKRETSTGLREFLYRGIPYDSRDRSIDGFAVYTDITELTRQQHRLQVLNRVLRHNLRNEANVIIGHTSQLLEQLPDGSAASVGAAATVERAAAKLESLSHEASEIHSVLSATTDTSVIDSVPIVHGILEERRRQFPQAEIEADLPAELPVRANGHLRSAVDGLVENAIEHNPGEQAFVRVRATALDEGWAAIQIDDDAPPIPASEQDIVTGDIEATQTQHGSGLGLWLAKWTAESYGGELLFEESEYGGNSVRLRLPRP</sequence>
<dbReference type="Proteomes" id="UP000199170">
    <property type="component" value="Unassembled WGS sequence"/>
</dbReference>
<dbReference type="InterPro" id="IPR013656">
    <property type="entry name" value="PAS_4"/>
</dbReference>
<keyword evidence="6" id="KW-0067">ATP-binding</keyword>
<evidence type="ECO:0000256" key="1">
    <source>
        <dbReference type="ARBA" id="ARBA00000085"/>
    </source>
</evidence>
<gene>
    <name evidence="8" type="ORF">SAMN04487946_10416</name>
</gene>
<keyword evidence="5" id="KW-0418">Kinase</keyword>
<dbReference type="AlphaFoldDB" id="A0A1H3FKH6"/>
<accession>A0A1H3FKH6</accession>
<evidence type="ECO:0000256" key="6">
    <source>
        <dbReference type="ARBA" id="ARBA00022840"/>
    </source>
</evidence>
<evidence type="ECO:0000256" key="4">
    <source>
        <dbReference type="ARBA" id="ARBA00022741"/>
    </source>
</evidence>
<dbReference type="SUPFAM" id="SSF55874">
    <property type="entry name" value="ATPase domain of HSP90 chaperone/DNA topoisomerase II/histidine kinase"/>
    <property type="match status" value="1"/>
</dbReference>
<dbReference type="InterPro" id="IPR003594">
    <property type="entry name" value="HATPase_dom"/>
</dbReference>
<evidence type="ECO:0000313" key="9">
    <source>
        <dbReference type="Proteomes" id="UP000199170"/>
    </source>
</evidence>
<dbReference type="InterPro" id="IPR005467">
    <property type="entry name" value="His_kinase_dom"/>
</dbReference>
<dbReference type="CDD" id="cd00130">
    <property type="entry name" value="PAS"/>
    <property type="match status" value="1"/>
</dbReference>
<dbReference type="EMBL" id="FNPB01000004">
    <property type="protein sequence ID" value="SDX91501.1"/>
    <property type="molecule type" value="Genomic_DNA"/>
</dbReference>
<organism evidence="8 9">
    <name type="scientific">Halobellus clavatus</name>
    <dbReference type="NCBI Taxonomy" id="660517"/>
    <lineage>
        <taxon>Archaea</taxon>
        <taxon>Methanobacteriati</taxon>
        <taxon>Methanobacteriota</taxon>
        <taxon>Stenosarchaea group</taxon>
        <taxon>Halobacteria</taxon>
        <taxon>Halobacteriales</taxon>
        <taxon>Haloferacaceae</taxon>
        <taxon>Halobellus</taxon>
    </lineage>
</organism>
<keyword evidence="3" id="KW-0808">Transferase</keyword>
<dbReference type="SMART" id="SM00387">
    <property type="entry name" value="HATPase_c"/>
    <property type="match status" value="1"/>
</dbReference>
<dbReference type="InterPro" id="IPR036890">
    <property type="entry name" value="HATPase_C_sf"/>
</dbReference>
<dbReference type="Pfam" id="PF08448">
    <property type="entry name" value="PAS_4"/>
    <property type="match status" value="1"/>
</dbReference>
<dbReference type="PROSITE" id="PS50109">
    <property type="entry name" value="HIS_KIN"/>
    <property type="match status" value="1"/>
</dbReference>
<dbReference type="GO" id="GO:0004673">
    <property type="term" value="F:protein histidine kinase activity"/>
    <property type="evidence" value="ECO:0007669"/>
    <property type="project" value="UniProtKB-EC"/>
</dbReference>
<dbReference type="Gene3D" id="3.30.450.20">
    <property type="entry name" value="PAS domain"/>
    <property type="match status" value="1"/>
</dbReference>
<dbReference type="EC" id="2.7.13.3" evidence="2"/>
<reference evidence="9" key="1">
    <citation type="submission" date="2016-10" db="EMBL/GenBank/DDBJ databases">
        <authorList>
            <person name="Varghese N."/>
            <person name="Submissions S."/>
        </authorList>
    </citation>
    <scope>NUCLEOTIDE SEQUENCE [LARGE SCALE GENOMIC DNA]</scope>
    <source>
        <strain evidence="9">CGMCC 1.10118</strain>
    </source>
</reference>
<dbReference type="OrthoDB" id="230688at2157"/>
<dbReference type="GO" id="GO:0005524">
    <property type="term" value="F:ATP binding"/>
    <property type="evidence" value="ECO:0007669"/>
    <property type="project" value="UniProtKB-KW"/>
</dbReference>
<dbReference type="STRING" id="660517.SAMN04487946_10416"/>
<evidence type="ECO:0000256" key="5">
    <source>
        <dbReference type="ARBA" id="ARBA00022777"/>
    </source>
</evidence>